<keyword evidence="3" id="KW-1185">Reference proteome</keyword>
<dbReference type="RefSeq" id="WP_184106801.1">
    <property type="nucleotide sequence ID" value="NZ_JACHNX010000031.1"/>
</dbReference>
<accession>A0AA40ZWN8</accession>
<evidence type="ECO:0000313" key="2">
    <source>
        <dbReference type="EMBL" id="MBN3556927.1"/>
    </source>
</evidence>
<dbReference type="Proteomes" id="UP000584663">
    <property type="component" value="Unassembled WGS sequence"/>
</dbReference>
<evidence type="ECO:0000313" key="4">
    <source>
        <dbReference type="Proteomes" id="UP000704529"/>
    </source>
</evidence>
<reference evidence="1 3" key="1">
    <citation type="submission" date="2020-08" db="EMBL/GenBank/DDBJ databases">
        <title>Genomic Encyclopedia of Type Strains, Phase IV (KMG-IV): sequencing the most valuable type-strain genomes for metagenomic binning, comparative biology and taxonomic classification.</title>
        <authorList>
            <person name="Goeker M."/>
        </authorList>
    </citation>
    <scope>NUCLEOTIDE SEQUENCE [LARGE SCALE GENOMIC DNA]</scope>
    <source>
        <strain evidence="1 3">DSM 14562</strain>
    </source>
</reference>
<proteinExistence type="predicted"/>
<evidence type="ECO:0000313" key="1">
    <source>
        <dbReference type="EMBL" id="MBB4611485.1"/>
    </source>
</evidence>
<dbReference type="EMBL" id="JAFHKU010000090">
    <property type="protein sequence ID" value="MBN3556927.1"/>
    <property type="molecule type" value="Genomic_DNA"/>
</dbReference>
<comment type="caution">
    <text evidence="2">The sequence shown here is derived from an EMBL/GenBank/DDBJ whole genome shotgun (WGS) entry which is preliminary data.</text>
</comment>
<sequence>MMVLIVILGPDGARLRKVLCPREDIDAQLAPGETYEVVDPLVDGFGIVEPE</sequence>
<protein>
    <submittedName>
        <fullName evidence="2">Uncharacterized protein</fullName>
    </submittedName>
</protein>
<dbReference type="AlphaFoldDB" id="A0AA40ZWN8"/>
<gene>
    <name evidence="1" type="ORF">GGQ89_003733</name>
    <name evidence="2" type="ORF">JYA60_01600</name>
</gene>
<name>A0AA40ZWN8_9SPHN</name>
<dbReference type="EMBL" id="JACHNX010000031">
    <property type="protein sequence ID" value="MBB4611485.1"/>
    <property type="molecule type" value="Genomic_DNA"/>
</dbReference>
<dbReference type="Proteomes" id="UP000704529">
    <property type="component" value="Unassembled WGS sequence"/>
</dbReference>
<evidence type="ECO:0000313" key="3">
    <source>
        <dbReference type="Proteomes" id="UP000584663"/>
    </source>
</evidence>
<organism evidence="2 4">
    <name type="scientific">Sphingomonas yabuuchiae</name>
    <dbReference type="NCBI Taxonomy" id="172044"/>
    <lineage>
        <taxon>Bacteria</taxon>
        <taxon>Pseudomonadati</taxon>
        <taxon>Pseudomonadota</taxon>
        <taxon>Alphaproteobacteria</taxon>
        <taxon>Sphingomonadales</taxon>
        <taxon>Sphingomonadaceae</taxon>
        <taxon>Sphingomonas</taxon>
    </lineage>
</organism>
<reference evidence="2" key="2">
    <citation type="submission" date="2021-01" db="EMBL/GenBank/DDBJ databases">
        <title>Genome Sequencing of Type Strains.</title>
        <authorList>
            <person name="Lemaire J.F."/>
            <person name="Inderbitzin P."/>
            <person name="Collins S.B."/>
            <person name="Wespe N."/>
            <person name="Knight-Connoni V."/>
        </authorList>
    </citation>
    <scope>NUCLEOTIDE SEQUENCE</scope>
    <source>
        <strain evidence="2">DSM 14562</strain>
    </source>
</reference>